<evidence type="ECO:0000256" key="3">
    <source>
        <dbReference type="ARBA" id="ARBA00012438"/>
    </source>
</evidence>
<keyword evidence="12" id="KW-0472">Membrane</keyword>
<dbReference type="PANTHER" id="PTHR43065">
    <property type="entry name" value="SENSOR HISTIDINE KINASE"/>
    <property type="match status" value="1"/>
</dbReference>
<dbReference type="CDD" id="cd00130">
    <property type="entry name" value="PAS"/>
    <property type="match status" value="3"/>
</dbReference>
<evidence type="ECO:0000256" key="11">
    <source>
        <dbReference type="ARBA" id="ARBA00023012"/>
    </source>
</evidence>
<dbReference type="PRINTS" id="PR00344">
    <property type="entry name" value="BCTRLSENSOR"/>
</dbReference>
<comment type="catalytic activity">
    <reaction evidence="1">
        <text>ATP + protein L-histidine = ADP + protein N-phospho-L-histidine.</text>
        <dbReference type="EC" id="2.7.13.3"/>
    </reaction>
</comment>
<keyword evidence="11" id="KW-0902">Two-component regulatory system</keyword>
<feature type="domain" description="PAS" evidence="14">
    <location>
        <begin position="436"/>
        <end position="507"/>
    </location>
</feature>
<keyword evidence="8" id="KW-0418">Kinase</keyword>
<proteinExistence type="predicted"/>
<evidence type="ECO:0000256" key="2">
    <source>
        <dbReference type="ARBA" id="ARBA00004370"/>
    </source>
</evidence>
<dbReference type="SMART" id="SM01079">
    <property type="entry name" value="CHASE"/>
    <property type="match status" value="1"/>
</dbReference>
<dbReference type="AlphaFoldDB" id="A0A931NDC3"/>
<evidence type="ECO:0000256" key="9">
    <source>
        <dbReference type="ARBA" id="ARBA00022840"/>
    </source>
</evidence>
<dbReference type="InterPro" id="IPR036097">
    <property type="entry name" value="HisK_dim/P_sf"/>
</dbReference>
<protein>
    <recommendedName>
        <fullName evidence="3">histidine kinase</fullName>
        <ecNumber evidence="3">2.7.13.3</ecNumber>
    </recommendedName>
</protein>
<dbReference type="GO" id="GO:0005524">
    <property type="term" value="F:ATP binding"/>
    <property type="evidence" value="ECO:0007669"/>
    <property type="project" value="UniProtKB-KW"/>
</dbReference>
<dbReference type="InterPro" id="IPR001610">
    <property type="entry name" value="PAC"/>
</dbReference>
<dbReference type="InterPro" id="IPR003661">
    <property type="entry name" value="HisK_dim/P_dom"/>
</dbReference>
<organism evidence="17 18">
    <name type="scientific">Inhella gelatinilytica</name>
    <dbReference type="NCBI Taxonomy" id="2795030"/>
    <lineage>
        <taxon>Bacteria</taxon>
        <taxon>Pseudomonadati</taxon>
        <taxon>Pseudomonadota</taxon>
        <taxon>Betaproteobacteria</taxon>
        <taxon>Burkholderiales</taxon>
        <taxon>Sphaerotilaceae</taxon>
        <taxon>Inhella</taxon>
    </lineage>
</organism>
<dbReference type="InterPro" id="IPR013767">
    <property type="entry name" value="PAS_fold"/>
</dbReference>
<keyword evidence="4" id="KW-0597">Phosphoprotein</keyword>
<dbReference type="Gene3D" id="3.30.450.350">
    <property type="entry name" value="CHASE domain"/>
    <property type="match status" value="1"/>
</dbReference>
<dbReference type="Proteomes" id="UP000620139">
    <property type="component" value="Unassembled WGS sequence"/>
</dbReference>
<dbReference type="PROSITE" id="PS50839">
    <property type="entry name" value="CHASE"/>
    <property type="match status" value="1"/>
</dbReference>
<dbReference type="EMBL" id="JAEDAL010000003">
    <property type="protein sequence ID" value="MBH9552932.1"/>
    <property type="molecule type" value="Genomic_DNA"/>
</dbReference>
<gene>
    <name evidence="17" type="ORF">I7X43_08700</name>
</gene>
<dbReference type="InterPro" id="IPR000700">
    <property type="entry name" value="PAS-assoc_C"/>
</dbReference>
<reference evidence="17" key="1">
    <citation type="submission" date="2020-12" db="EMBL/GenBank/DDBJ databases">
        <title>The genome sequence of Inhella sp. 4Y17.</title>
        <authorList>
            <person name="Liu Y."/>
        </authorList>
    </citation>
    <scope>NUCLEOTIDE SEQUENCE</scope>
    <source>
        <strain evidence="17">4Y10</strain>
    </source>
</reference>
<feature type="domain" description="PAC" evidence="15">
    <location>
        <begin position="523"/>
        <end position="576"/>
    </location>
</feature>
<dbReference type="EC" id="2.7.13.3" evidence="3"/>
<keyword evidence="10" id="KW-1133">Transmembrane helix</keyword>
<evidence type="ECO:0000256" key="4">
    <source>
        <dbReference type="ARBA" id="ARBA00022553"/>
    </source>
</evidence>
<keyword evidence="6" id="KW-0812">Transmembrane</keyword>
<dbReference type="PROSITE" id="PS50112">
    <property type="entry name" value="PAS"/>
    <property type="match status" value="2"/>
</dbReference>
<evidence type="ECO:0000259" key="13">
    <source>
        <dbReference type="PROSITE" id="PS50109"/>
    </source>
</evidence>
<dbReference type="InterPro" id="IPR035965">
    <property type="entry name" value="PAS-like_dom_sf"/>
</dbReference>
<evidence type="ECO:0000313" key="17">
    <source>
        <dbReference type="EMBL" id="MBH9552932.1"/>
    </source>
</evidence>
<accession>A0A931NDC3</accession>
<dbReference type="Pfam" id="PF00989">
    <property type="entry name" value="PAS"/>
    <property type="match status" value="1"/>
</dbReference>
<dbReference type="SMART" id="SM00086">
    <property type="entry name" value="PAC"/>
    <property type="match status" value="2"/>
</dbReference>
<dbReference type="InterPro" id="IPR003594">
    <property type="entry name" value="HATPase_dom"/>
</dbReference>
<evidence type="ECO:0000259" key="15">
    <source>
        <dbReference type="PROSITE" id="PS50113"/>
    </source>
</evidence>
<dbReference type="InterPro" id="IPR006189">
    <property type="entry name" value="CHASE_dom"/>
</dbReference>
<keyword evidence="18" id="KW-1185">Reference proteome</keyword>
<dbReference type="GO" id="GO:0006355">
    <property type="term" value="P:regulation of DNA-templated transcription"/>
    <property type="evidence" value="ECO:0007669"/>
    <property type="project" value="InterPro"/>
</dbReference>
<evidence type="ECO:0000256" key="7">
    <source>
        <dbReference type="ARBA" id="ARBA00022741"/>
    </source>
</evidence>
<keyword evidence="9" id="KW-0067">ATP-binding</keyword>
<dbReference type="InterPro" id="IPR004358">
    <property type="entry name" value="Sig_transdc_His_kin-like_C"/>
</dbReference>
<dbReference type="Pfam" id="PF13426">
    <property type="entry name" value="PAS_9"/>
    <property type="match status" value="1"/>
</dbReference>
<dbReference type="GO" id="GO:0016020">
    <property type="term" value="C:membrane"/>
    <property type="evidence" value="ECO:0007669"/>
    <property type="project" value="UniProtKB-SubCell"/>
</dbReference>
<dbReference type="InterPro" id="IPR013656">
    <property type="entry name" value="PAS_4"/>
</dbReference>
<evidence type="ECO:0000259" key="16">
    <source>
        <dbReference type="PROSITE" id="PS50839"/>
    </source>
</evidence>
<dbReference type="InterPro" id="IPR036890">
    <property type="entry name" value="HATPase_C_sf"/>
</dbReference>
<evidence type="ECO:0000256" key="12">
    <source>
        <dbReference type="ARBA" id="ARBA00023136"/>
    </source>
</evidence>
<evidence type="ECO:0000259" key="14">
    <source>
        <dbReference type="PROSITE" id="PS50112"/>
    </source>
</evidence>
<evidence type="ECO:0000256" key="1">
    <source>
        <dbReference type="ARBA" id="ARBA00000085"/>
    </source>
</evidence>
<evidence type="ECO:0000256" key="5">
    <source>
        <dbReference type="ARBA" id="ARBA00022679"/>
    </source>
</evidence>
<dbReference type="InterPro" id="IPR042240">
    <property type="entry name" value="CHASE_sf"/>
</dbReference>
<feature type="domain" description="CHASE" evidence="16">
    <location>
        <begin position="110"/>
        <end position="197"/>
    </location>
</feature>
<dbReference type="RefSeq" id="WP_198100545.1">
    <property type="nucleotide sequence ID" value="NZ_JAEDAL010000003.1"/>
</dbReference>
<dbReference type="Gene3D" id="1.10.287.130">
    <property type="match status" value="1"/>
</dbReference>
<dbReference type="PANTHER" id="PTHR43065:SF42">
    <property type="entry name" value="TWO-COMPONENT SENSOR PPRA"/>
    <property type="match status" value="1"/>
</dbReference>
<evidence type="ECO:0000256" key="6">
    <source>
        <dbReference type="ARBA" id="ARBA00022692"/>
    </source>
</evidence>
<keyword evidence="5" id="KW-0808">Transferase</keyword>
<keyword evidence="7" id="KW-0547">Nucleotide-binding</keyword>
<dbReference type="Pfam" id="PF02518">
    <property type="entry name" value="HATPase_c"/>
    <property type="match status" value="1"/>
</dbReference>
<dbReference type="SMART" id="SM00387">
    <property type="entry name" value="HATPase_c"/>
    <property type="match status" value="1"/>
</dbReference>
<evidence type="ECO:0000256" key="8">
    <source>
        <dbReference type="ARBA" id="ARBA00022777"/>
    </source>
</evidence>
<sequence length="1009" mass="110958">MAVPALLRRWLSYWPSALVALMSGVAGLAVHDARRQQLDHAERLEVRQALAAAQSRLAIVAESTFNLSAGLASVVRTDGGITSERFARYVEVMQADRPQLRNVVVAPGDVIQMVHPLEGNEKALGLDYRKVPAQWQQLEKIRASGQPLIFAPVKLIQGGHGIIQRNPIFLGTSERPSYWGSVSLVADVERFMTQARLDTNELRLGVFTRTLTQAVGDPIWTHGGTLSPEAEQLTIRLPGAEWVLLGEPKLGWRHVSAWTDWTVVGALGGGLLLTLMSLALSRRRLQLVARNQALADESEKRRAALAEVEAARARFEGLVALSSDWLWEQDAEGRFTFVSQGLSDSMSSLQQVIGQHRWDSTLALPGVDWEAHKAVYARREAFRDFEYRMRGPNDDVLYVSISGSPVYDNSNRFVGYRGTGRDMTAIRKTEAALAEARDRLQELFDAAVDVAIIATDTEDRITVFNRGAERLLGWSAAEVIGRNPQTFFKPEEVAQRAAELTVILGREITQHDAFTAWAQVQGSDTQTWTMCTREGRELTVSLSISKVRAADGCVTGFLGIAVDLTAQHAAEAAKRQGAQLLQAMFDSAVQVGFISTDLKGRINLFSPGAEQILGCKASQVLGTQSRRFHPQAEVQAEAERLSAVLNRPVPRWEVFERQADGLDGGHHRVWTYHRIDTGAPIQVSHTLTRLHDAHGADIGFLVVVVDISQRLQAEAALKSLNTDLERRVQERTTALSSALTSLQHTQDELIRSEKMAALGSLVAGVAHELNTPIGTGMTAASTLDDRTRDTVRHFEAGTLRKSDLSRYLGDATEACRLLLNGLRNAADLVSHFKQVSADQTSEQRRRFALQGVVDDVLSVLRPQLKHSRIELAVDIDLGQELDAYPGALGQLLTNLILNANLHAFEGVERPRLWLSARLLDPGWFELQVQDNGVGMSEEVRRRAFDPFFTTKIGQGGTGLGLNIVYNIATGVLGGHVELKSEPGQGSCFRFRLPLVAPQQREVAGAMRAG</sequence>
<evidence type="ECO:0000313" key="18">
    <source>
        <dbReference type="Proteomes" id="UP000620139"/>
    </source>
</evidence>
<dbReference type="Pfam" id="PF08448">
    <property type="entry name" value="PAS_4"/>
    <property type="match status" value="1"/>
</dbReference>
<dbReference type="Pfam" id="PF03924">
    <property type="entry name" value="CHASE"/>
    <property type="match status" value="1"/>
</dbReference>
<dbReference type="SUPFAM" id="SSF47384">
    <property type="entry name" value="Homodimeric domain of signal transducing histidine kinase"/>
    <property type="match status" value="1"/>
</dbReference>
<dbReference type="CDD" id="cd00082">
    <property type="entry name" value="HisKA"/>
    <property type="match status" value="1"/>
</dbReference>
<dbReference type="InterPro" id="IPR005467">
    <property type="entry name" value="His_kinase_dom"/>
</dbReference>
<feature type="domain" description="PAC" evidence="15">
    <location>
        <begin position="383"/>
        <end position="435"/>
    </location>
</feature>
<comment type="caution">
    <text evidence="17">The sequence shown here is derived from an EMBL/GenBank/DDBJ whole genome shotgun (WGS) entry which is preliminary data.</text>
</comment>
<dbReference type="PROSITE" id="PS50113">
    <property type="entry name" value="PAC"/>
    <property type="match status" value="2"/>
</dbReference>
<dbReference type="GO" id="GO:0000155">
    <property type="term" value="F:phosphorelay sensor kinase activity"/>
    <property type="evidence" value="ECO:0007669"/>
    <property type="project" value="InterPro"/>
</dbReference>
<dbReference type="NCBIfam" id="TIGR00229">
    <property type="entry name" value="sensory_box"/>
    <property type="match status" value="2"/>
</dbReference>
<dbReference type="SUPFAM" id="SSF55874">
    <property type="entry name" value="ATPase domain of HSP90 chaperone/DNA topoisomerase II/histidine kinase"/>
    <property type="match status" value="1"/>
</dbReference>
<dbReference type="SUPFAM" id="SSF55785">
    <property type="entry name" value="PYP-like sensor domain (PAS domain)"/>
    <property type="match status" value="3"/>
</dbReference>
<evidence type="ECO:0000256" key="10">
    <source>
        <dbReference type="ARBA" id="ARBA00022989"/>
    </source>
</evidence>
<dbReference type="InterPro" id="IPR000014">
    <property type="entry name" value="PAS"/>
</dbReference>
<name>A0A931NDC3_9BURK</name>
<feature type="domain" description="PAS" evidence="14">
    <location>
        <begin position="577"/>
        <end position="648"/>
    </location>
</feature>
<dbReference type="PROSITE" id="PS50109">
    <property type="entry name" value="HIS_KIN"/>
    <property type="match status" value="1"/>
</dbReference>
<dbReference type="Gene3D" id="3.30.450.20">
    <property type="entry name" value="PAS domain"/>
    <property type="match status" value="3"/>
</dbReference>
<comment type="subcellular location">
    <subcellularLocation>
        <location evidence="2">Membrane</location>
    </subcellularLocation>
</comment>
<dbReference type="SMART" id="SM00091">
    <property type="entry name" value="PAS"/>
    <property type="match status" value="3"/>
</dbReference>
<dbReference type="Gene3D" id="3.30.565.10">
    <property type="entry name" value="Histidine kinase-like ATPase, C-terminal domain"/>
    <property type="match status" value="1"/>
</dbReference>
<feature type="domain" description="Histidine kinase" evidence="13">
    <location>
        <begin position="764"/>
        <end position="996"/>
    </location>
</feature>